<dbReference type="PANTHER" id="PTHR13387:SF9">
    <property type="entry name" value="PROTEIN HGH1 HOMOLOG"/>
    <property type="match status" value="1"/>
</dbReference>
<dbReference type="InParanoid" id="A0A6L2PYF8"/>
<dbReference type="InterPro" id="IPR007206">
    <property type="entry name" value="Protein_HGH1_C"/>
</dbReference>
<dbReference type="EMBL" id="BLKM01000687">
    <property type="protein sequence ID" value="GFG37254.1"/>
    <property type="molecule type" value="Genomic_DNA"/>
</dbReference>
<dbReference type="FunCoup" id="A0A6L2PYF8">
    <property type="interactions" value="1409"/>
</dbReference>
<dbReference type="Proteomes" id="UP000502823">
    <property type="component" value="Unassembled WGS sequence"/>
</dbReference>
<accession>A0A6L2PYF8</accession>
<evidence type="ECO:0000259" key="3">
    <source>
        <dbReference type="Pfam" id="PF04063"/>
    </source>
</evidence>
<evidence type="ECO:0000256" key="2">
    <source>
        <dbReference type="ARBA" id="ARBA00014076"/>
    </source>
</evidence>
<dbReference type="AlphaFoldDB" id="A0A6L2PYF8"/>
<comment type="similarity">
    <text evidence="1">Belongs to the HGH1 family.</text>
</comment>
<dbReference type="Pfam" id="PF04063">
    <property type="entry name" value="DUF383"/>
    <property type="match status" value="1"/>
</dbReference>
<dbReference type="PANTHER" id="PTHR13387">
    <property type="entry name" value="PROTEIN HGH1 HOMOLOG"/>
    <property type="match status" value="1"/>
</dbReference>
<comment type="caution">
    <text evidence="5">The sequence shown here is derived from an EMBL/GenBank/DDBJ whole genome shotgun (WGS) entry which is preliminary data.</text>
</comment>
<dbReference type="InterPro" id="IPR007205">
    <property type="entry name" value="Protein_HGH1_N"/>
</dbReference>
<dbReference type="Gene3D" id="1.25.10.10">
    <property type="entry name" value="Leucine-rich Repeat Variant"/>
    <property type="match status" value="1"/>
</dbReference>
<reference evidence="6" key="1">
    <citation type="submission" date="2020-01" db="EMBL/GenBank/DDBJ databases">
        <title>Draft genome sequence of the Termite Coptotermes fromosanus.</title>
        <authorList>
            <person name="Itakura S."/>
            <person name="Yosikawa Y."/>
            <person name="Umezawa K."/>
        </authorList>
    </citation>
    <scope>NUCLEOTIDE SEQUENCE [LARGE SCALE GENOMIC DNA]</scope>
</reference>
<dbReference type="InterPro" id="IPR011989">
    <property type="entry name" value="ARM-like"/>
</dbReference>
<evidence type="ECO:0000313" key="6">
    <source>
        <dbReference type="Proteomes" id="UP000502823"/>
    </source>
</evidence>
<evidence type="ECO:0000259" key="4">
    <source>
        <dbReference type="Pfam" id="PF04064"/>
    </source>
</evidence>
<dbReference type="OrthoDB" id="338814at2759"/>
<feature type="domain" description="Protein HGH1 N-terminal" evidence="3">
    <location>
        <begin position="110"/>
        <end position="281"/>
    </location>
</feature>
<protein>
    <recommendedName>
        <fullName evidence="2">Protein HGH1 homolog</fullName>
    </recommendedName>
</protein>
<evidence type="ECO:0000256" key="1">
    <source>
        <dbReference type="ARBA" id="ARBA00006712"/>
    </source>
</evidence>
<dbReference type="Pfam" id="PF04064">
    <property type="entry name" value="DUF384"/>
    <property type="match status" value="1"/>
</dbReference>
<name>A0A6L2PYF8_COPFO</name>
<evidence type="ECO:0000313" key="5">
    <source>
        <dbReference type="EMBL" id="GFG37254.1"/>
    </source>
</evidence>
<dbReference type="InterPro" id="IPR016024">
    <property type="entry name" value="ARM-type_fold"/>
</dbReference>
<dbReference type="SUPFAM" id="SSF48371">
    <property type="entry name" value="ARM repeat"/>
    <property type="match status" value="1"/>
</dbReference>
<keyword evidence="6" id="KW-1185">Reference proteome</keyword>
<feature type="domain" description="Protein HGH1 C-terminal" evidence="4">
    <location>
        <begin position="287"/>
        <end position="340"/>
    </location>
</feature>
<gene>
    <name evidence="5" type="ORF">Cfor_10947</name>
</gene>
<sequence length="368" mass="41767">MDSIEEIQSFLSVDARLDLKTLALQYVLGLTGTEAGRLMLSQNSLLLTSLISHTRDVCESIAKDACLALVNISADEPGARTLLVTRNNKDVTQDVDSDLDNIVVVLMKIIMDPDSSVADPACMILSNLTRPSGNIERVIELINKCGFTLDEVVSVFTKRQHNQKGANLHYLGPVLSNLSQSATFRRYLMDHERCVIQRLLPYTEYEASHIRRGGVVGTLRNCCFDTEHHIWLLSSEVDILPHLLLPLAGPEEFTDDEVDKLPPELQYLPESKVREADPDIRRMLLEALLQLCAKRSSRELMRDQNTYLILREFHKWEKDRAVLLACENVIDILIRTEDEIGQDNLSDIDVPPDLHEKFEKMDEDFNKD</sequence>
<organism evidence="5 6">
    <name type="scientific">Coptotermes formosanus</name>
    <name type="common">Formosan subterranean termite</name>
    <dbReference type="NCBI Taxonomy" id="36987"/>
    <lineage>
        <taxon>Eukaryota</taxon>
        <taxon>Metazoa</taxon>
        <taxon>Ecdysozoa</taxon>
        <taxon>Arthropoda</taxon>
        <taxon>Hexapoda</taxon>
        <taxon>Insecta</taxon>
        <taxon>Pterygota</taxon>
        <taxon>Neoptera</taxon>
        <taxon>Polyneoptera</taxon>
        <taxon>Dictyoptera</taxon>
        <taxon>Blattodea</taxon>
        <taxon>Blattoidea</taxon>
        <taxon>Termitoidae</taxon>
        <taxon>Rhinotermitidae</taxon>
        <taxon>Coptotermes</taxon>
    </lineage>
</organism>
<dbReference type="InterPro" id="IPR039717">
    <property type="entry name" value="Hgh1"/>
</dbReference>
<proteinExistence type="inferred from homology"/>